<dbReference type="InterPro" id="IPR004175">
    <property type="entry name" value="RNA_CPDase"/>
</dbReference>
<comment type="catalytic activity">
    <reaction evidence="2">
        <text>a 3'-end 2',3'-cyclophospho-ribonucleotide-RNA + H2O = a 3'-end 2'-phospho-ribonucleotide-RNA + H(+)</text>
        <dbReference type="Rhea" id="RHEA:11828"/>
        <dbReference type="Rhea" id="RHEA-COMP:10464"/>
        <dbReference type="Rhea" id="RHEA-COMP:17353"/>
        <dbReference type="ChEBI" id="CHEBI:15377"/>
        <dbReference type="ChEBI" id="CHEBI:15378"/>
        <dbReference type="ChEBI" id="CHEBI:83064"/>
        <dbReference type="ChEBI" id="CHEBI:173113"/>
        <dbReference type="EC" id="3.1.4.58"/>
    </reaction>
</comment>
<evidence type="ECO:0000313" key="4">
    <source>
        <dbReference type="Proteomes" id="UP001501251"/>
    </source>
</evidence>
<proteinExistence type="inferred from homology"/>
<organism evidence="3 4">
    <name type="scientific">Streptosporangium oxazolinicum</name>
    <dbReference type="NCBI Taxonomy" id="909287"/>
    <lineage>
        <taxon>Bacteria</taxon>
        <taxon>Bacillati</taxon>
        <taxon>Actinomycetota</taxon>
        <taxon>Actinomycetes</taxon>
        <taxon>Streptosporangiales</taxon>
        <taxon>Streptosporangiaceae</taxon>
        <taxon>Streptosporangium</taxon>
    </lineage>
</organism>
<feature type="short sequence motif" description="HXTX 1" evidence="2">
    <location>
        <begin position="40"/>
        <end position="43"/>
    </location>
</feature>
<dbReference type="EMBL" id="BAABAQ010000014">
    <property type="protein sequence ID" value="GAA4204607.1"/>
    <property type="molecule type" value="Genomic_DNA"/>
</dbReference>
<comment type="caution">
    <text evidence="2">Lacks conserved residue(s) required for the propagation of feature annotation.</text>
</comment>
<dbReference type="Proteomes" id="UP001501251">
    <property type="component" value="Unassembled WGS sequence"/>
</dbReference>
<evidence type="ECO:0000256" key="2">
    <source>
        <dbReference type="HAMAP-Rule" id="MF_01940"/>
    </source>
</evidence>
<dbReference type="SUPFAM" id="SSF55144">
    <property type="entry name" value="LigT-like"/>
    <property type="match status" value="1"/>
</dbReference>
<keyword evidence="4" id="KW-1185">Reference proteome</keyword>
<comment type="similarity">
    <text evidence="2">Belongs to the 2H phosphoesterase superfamily. ThpR family.</text>
</comment>
<sequence>MRLFVGLLPPPPVRDELILALEAHRPRWPGLRWLDPATWHVTLSFLGEVPEQVLPELRTRLADAAAHHAPMTLSLTGAGAFPSAGAARVFLTGLGGDRPELARLADHVGTEALGAGAGQTDRRRFTPHLSLARCRVDTDVSPLVEAFGAFSGTVWEAGTVHLVRSNFGGGTRDGAEARYETVEEWPLTARAPRGQS</sequence>
<accession>A0ABP8BEU8</accession>
<dbReference type="PANTHER" id="PTHR35561">
    <property type="entry name" value="RNA 2',3'-CYCLIC PHOSPHODIESTERASE"/>
    <property type="match status" value="1"/>
</dbReference>
<comment type="caution">
    <text evidence="3">The sequence shown here is derived from an EMBL/GenBank/DDBJ whole genome shotgun (WGS) entry which is preliminary data.</text>
</comment>
<dbReference type="Gene3D" id="3.90.1140.10">
    <property type="entry name" value="Cyclic phosphodiesterase"/>
    <property type="match status" value="1"/>
</dbReference>
<dbReference type="NCBIfam" id="TIGR02258">
    <property type="entry name" value="2_5_ligase"/>
    <property type="match status" value="1"/>
</dbReference>
<feature type="active site" description="Proton acceptor" evidence="2">
    <location>
        <position position="128"/>
    </location>
</feature>
<dbReference type="RefSeq" id="WP_344921885.1">
    <property type="nucleotide sequence ID" value="NZ_BAABAQ010000014.1"/>
</dbReference>
<dbReference type="InterPro" id="IPR009097">
    <property type="entry name" value="Cyclic_Pdiesterase"/>
</dbReference>
<keyword evidence="1 2" id="KW-0378">Hydrolase</keyword>
<evidence type="ECO:0000313" key="3">
    <source>
        <dbReference type="EMBL" id="GAA4204607.1"/>
    </source>
</evidence>
<protein>
    <recommendedName>
        <fullName evidence="2">RNA 2',3'-cyclic phosphodiesterase</fullName>
        <shortName evidence="2">RNA 2',3'-CPDase</shortName>
        <ecNumber evidence="2">3.1.4.58</ecNumber>
    </recommendedName>
</protein>
<dbReference type="Pfam" id="PF13563">
    <property type="entry name" value="2_5_RNA_ligase2"/>
    <property type="match status" value="1"/>
</dbReference>
<dbReference type="EC" id="3.1.4.58" evidence="2"/>
<evidence type="ECO:0000256" key="1">
    <source>
        <dbReference type="ARBA" id="ARBA00022801"/>
    </source>
</evidence>
<feature type="active site" description="Proton donor" evidence="2">
    <location>
        <position position="40"/>
    </location>
</feature>
<comment type="function">
    <text evidence="2">Hydrolyzes RNA 2',3'-cyclic phosphodiester to an RNA 2'-phosphomonoester.</text>
</comment>
<name>A0ABP8BEU8_9ACTN</name>
<dbReference type="PANTHER" id="PTHR35561:SF1">
    <property type="entry name" value="RNA 2',3'-CYCLIC PHOSPHODIESTERASE"/>
    <property type="match status" value="1"/>
</dbReference>
<reference evidence="4" key="1">
    <citation type="journal article" date="2019" name="Int. J. Syst. Evol. Microbiol.">
        <title>The Global Catalogue of Microorganisms (GCM) 10K type strain sequencing project: providing services to taxonomists for standard genome sequencing and annotation.</title>
        <authorList>
            <consortium name="The Broad Institute Genomics Platform"/>
            <consortium name="The Broad Institute Genome Sequencing Center for Infectious Disease"/>
            <person name="Wu L."/>
            <person name="Ma J."/>
        </authorList>
    </citation>
    <scope>NUCLEOTIDE SEQUENCE [LARGE SCALE GENOMIC DNA]</scope>
    <source>
        <strain evidence="4">JCM 17388</strain>
    </source>
</reference>
<dbReference type="HAMAP" id="MF_01940">
    <property type="entry name" value="RNA_CPDase"/>
    <property type="match status" value="1"/>
</dbReference>
<gene>
    <name evidence="3" type="primary">thpR</name>
    <name evidence="3" type="ORF">GCM10022252_63930</name>
</gene>